<dbReference type="Gene3D" id="2.70.70.10">
    <property type="entry name" value="Glucose Permease (Domain IIA)"/>
    <property type="match status" value="1"/>
</dbReference>
<comment type="caution">
    <text evidence="3">The sequence shown here is derived from an EMBL/GenBank/DDBJ whole genome shotgun (WGS) entry which is preliminary data.</text>
</comment>
<dbReference type="GO" id="GO:0016787">
    <property type="term" value="F:hydrolase activity"/>
    <property type="evidence" value="ECO:0007669"/>
    <property type="project" value="UniProtKB-KW"/>
</dbReference>
<keyword evidence="3" id="KW-0378">Hydrolase</keyword>
<protein>
    <submittedName>
        <fullName evidence="3">M23 family metallopeptidase</fullName>
        <ecNumber evidence="3">3.4.-.-</ecNumber>
    </submittedName>
</protein>
<feature type="domain" description="M23ase beta-sheet core" evidence="2">
    <location>
        <begin position="228"/>
        <end position="328"/>
    </location>
</feature>
<sequence length="339" mass="34963">MSAPTRRSLRRLRAESTAPDALVPQAADIAPEAAHIAATVPSPTGVPSTADFEAALQALAAAPVRVERPASAAVRMLPVPPPSVVPVPRRIRRGSSFRRAAAFGASVGIMGLAGLLAVSMTLPAQAVAAVRGGSSSSMSLVVGTDTGQGKAAAGEGRIQAFVAPTDVQATALQGAQGFTAASQRDVAAERGIHFSSSLYTNDPTAKIQWPFIVGVAMSSPYGMRDGVMHQGIDLVPGEGAPIQAIADGVVRLATESDGGYGVGVYVDHIIDGKPITSHYAHMQYGSLRVKTGQPIKVGDIIGLTGNTGHSFGAHLHFELYVNGSTIDPLPWMQANTGRH</sequence>
<dbReference type="CDD" id="cd12797">
    <property type="entry name" value="M23_peptidase"/>
    <property type="match status" value="1"/>
</dbReference>
<keyword evidence="4" id="KW-1185">Reference proteome</keyword>
<dbReference type="RefSeq" id="WP_308488695.1">
    <property type="nucleotide sequence ID" value="NZ_JAVFCB010000003.1"/>
</dbReference>
<dbReference type="EMBL" id="JAVFCB010000003">
    <property type="protein sequence ID" value="MDQ4213758.1"/>
    <property type="molecule type" value="Genomic_DNA"/>
</dbReference>
<dbReference type="InterPro" id="IPR011055">
    <property type="entry name" value="Dup_hybrid_motif"/>
</dbReference>
<keyword evidence="1" id="KW-0472">Membrane</keyword>
<reference evidence="3 4" key="1">
    <citation type="submission" date="2023-08" db="EMBL/GenBank/DDBJ databases">
        <title>Microbacterium sp. nov., isolated from a waste landfill.</title>
        <authorList>
            <person name="Wen W."/>
        </authorList>
    </citation>
    <scope>NUCLEOTIDE SEQUENCE [LARGE SCALE GENOMIC DNA]</scope>
    <source>
        <strain evidence="3 4">ASV81</strain>
    </source>
</reference>
<feature type="transmembrane region" description="Helical" evidence="1">
    <location>
        <begin position="100"/>
        <end position="122"/>
    </location>
</feature>
<keyword evidence="1" id="KW-1133">Transmembrane helix</keyword>
<name>A0ABU0XF70_9MICO</name>
<dbReference type="Proteomes" id="UP001230289">
    <property type="component" value="Unassembled WGS sequence"/>
</dbReference>
<keyword evidence="1" id="KW-0812">Transmembrane</keyword>
<evidence type="ECO:0000259" key="2">
    <source>
        <dbReference type="Pfam" id="PF01551"/>
    </source>
</evidence>
<evidence type="ECO:0000313" key="3">
    <source>
        <dbReference type="EMBL" id="MDQ4213758.1"/>
    </source>
</evidence>
<proteinExistence type="predicted"/>
<dbReference type="PANTHER" id="PTHR21666:SF270">
    <property type="entry name" value="MUREIN HYDROLASE ACTIVATOR ENVC"/>
    <property type="match status" value="1"/>
</dbReference>
<organism evidence="3 4">
    <name type="scientific">Microbacterium capsulatum</name>
    <dbReference type="NCBI Taxonomy" id="3041921"/>
    <lineage>
        <taxon>Bacteria</taxon>
        <taxon>Bacillati</taxon>
        <taxon>Actinomycetota</taxon>
        <taxon>Actinomycetes</taxon>
        <taxon>Micrococcales</taxon>
        <taxon>Microbacteriaceae</taxon>
        <taxon>Microbacterium</taxon>
    </lineage>
</organism>
<dbReference type="InterPro" id="IPR050570">
    <property type="entry name" value="Cell_wall_metabolism_enzyme"/>
</dbReference>
<dbReference type="EC" id="3.4.-.-" evidence="3"/>
<evidence type="ECO:0000256" key="1">
    <source>
        <dbReference type="SAM" id="Phobius"/>
    </source>
</evidence>
<evidence type="ECO:0000313" key="4">
    <source>
        <dbReference type="Proteomes" id="UP001230289"/>
    </source>
</evidence>
<accession>A0ABU0XF70</accession>
<gene>
    <name evidence="3" type="ORF">RBR11_07500</name>
</gene>
<dbReference type="InterPro" id="IPR016047">
    <property type="entry name" value="M23ase_b-sheet_dom"/>
</dbReference>
<dbReference type="Pfam" id="PF01551">
    <property type="entry name" value="Peptidase_M23"/>
    <property type="match status" value="1"/>
</dbReference>
<dbReference type="PANTHER" id="PTHR21666">
    <property type="entry name" value="PEPTIDASE-RELATED"/>
    <property type="match status" value="1"/>
</dbReference>
<dbReference type="SUPFAM" id="SSF51261">
    <property type="entry name" value="Duplicated hybrid motif"/>
    <property type="match status" value="1"/>
</dbReference>